<proteinExistence type="predicted"/>
<dbReference type="GO" id="GO:0003677">
    <property type="term" value="F:DNA binding"/>
    <property type="evidence" value="ECO:0007669"/>
    <property type="project" value="InterPro"/>
</dbReference>
<dbReference type="Gene3D" id="1.20.272.10">
    <property type="match status" value="1"/>
</dbReference>
<protein>
    <submittedName>
        <fullName evidence="2">Glycosyltransferase</fullName>
    </submittedName>
</protein>
<keyword evidence="3" id="KW-1185">Reference proteome</keyword>
<dbReference type="InterPro" id="IPR008921">
    <property type="entry name" value="DNA_pol3_clamp-load_cplx_C"/>
</dbReference>
<evidence type="ECO:0000313" key="2">
    <source>
        <dbReference type="EMBL" id="BBI30164.1"/>
    </source>
</evidence>
<dbReference type="Proteomes" id="UP001161669">
    <property type="component" value="Segment"/>
</dbReference>
<dbReference type="KEGG" id="vg:80540516"/>
<organism evidence="2 3">
    <name type="scientific">Acanthamoeba castellanii medusavirus J1</name>
    <dbReference type="NCBI Taxonomy" id="3114988"/>
    <lineage>
        <taxon>Viruses</taxon>
        <taxon>Varidnaviria</taxon>
        <taxon>Bamfordvirae</taxon>
        <taxon>Nucleocytoviricota</taxon>
        <taxon>Megaviricetes</taxon>
        <taxon>Mamonoviridae</taxon>
        <taxon>Medusavirus</taxon>
        <taxon>Medusavirus medusae</taxon>
    </lineage>
</organism>
<dbReference type="SUPFAM" id="SSF48019">
    <property type="entry name" value="post-AAA+ oligomerization domain-like"/>
    <property type="match status" value="1"/>
</dbReference>
<evidence type="ECO:0000256" key="1">
    <source>
        <dbReference type="SAM" id="MobiDB-lite"/>
    </source>
</evidence>
<evidence type="ECO:0000313" key="3">
    <source>
        <dbReference type="Proteomes" id="UP001161669"/>
    </source>
</evidence>
<accession>A0A3T1CWF8</accession>
<reference evidence="3" key="1">
    <citation type="journal article" date="2019" name="J. Virol.">
        <title>Medusavirus, a novel large DNA virus discovered from hot spring water.</title>
        <authorList>
            <person name="Yoshikawa G."/>
            <person name="Blanc-Mathieu R."/>
            <person name="Song C."/>
            <person name="Kayama Y."/>
            <person name="Mochizuki T."/>
            <person name="Murata K."/>
            <person name="Ogata H."/>
            <person name="Takemura M."/>
        </authorList>
    </citation>
    <scope>NUCLEOTIDE SEQUENCE [LARGE SCALE GENOMIC DNA]</scope>
</reference>
<dbReference type="GO" id="GO:0006260">
    <property type="term" value="P:DNA replication"/>
    <property type="evidence" value="ECO:0007669"/>
    <property type="project" value="InterPro"/>
</dbReference>
<feature type="region of interest" description="Disordered" evidence="1">
    <location>
        <begin position="1"/>
        <end position="22"/>
    </location>
</feature>
<sequence>MKHAREDEPAAAATSNKRPRRIEEHDLGQMSLAYCNEKTIGGHDLGECISAYQKHIRRGEVDKALKFAFEIFLFLLMEGGGRVLTRFLNRTKTIGMEDISVANVNALLLVDSRLKILEGARRGVIPSLTEKQALVDIVYALAVSPHCRSPSHYNAAFSNPAVLEKLESEHPEILAQLRAAKGEVECPLPEKRFPLSVAEKNDPELAAIVHRLVYCLEQRWGAGFAPLKQLLDRKTGPTKHANSNKTVFLALDVLGWFARERHPSDHRRSISRFIDTMSRWCKLMINNAEGPPLCVRNAYLALILSDKIDWTREVATPPIDVDPDQLCQLNIDRKAIAEIDDYAIDMHTRRGRSAGRDKKVFALEGSLVSDEDANVVDPIYKSLYLFTKGVDEPSPSPSDNELDVFELTVRAQLVTSSSKQDTYFAKMKQSRGPFTTIGQRVFVKGPFAVGQRTSAQIAITLNSLKRLLPGLHHQEMCSLELIPAARLDAFDQPLGFRNSVVPETPYSFLVCSDLIVSADESEDTPIPTKMRSSKVWPPTRVLDFDALARRGDMCVALPSELPEDALRQFVLVLFFRYICGVLDGASRNFVYVPAARRVYSVDEDSTALGRGDPPCGNKLLANAEQRAVVTRYIEEHAEELVEQLKEWSTKMTQDDETKTLLAQLPSHTQVNDNLDMLIESKLGCAFP</sequence>
<dbReference type="EMBL" id="AP018495">
    <property type="protein sequence ID" value="BBI30164.1"/>
    <property type="molecule type" value="Genomic_DNA"/>
</dbReference>
<name>A0A3T1CWF8_9VIRU</name>